<evidence type="ECO:0000256" key="14">
    <source>
        <dbReference type="ARBA" id="ARBA00022827"/>
    </source>
</evidence>
<evidence type="ECO:0000256" key="15">
    <source>
        <dbReference type="ARBA" id="ARBA00023002"/>
    </source>
</evidence>
<comment type="pathway">
    <text evidence="5">Nitrogen metabolism; nitrate reduction (denitrification); dinitrogen from nitrate: step 2/4.</text>
</comment>
<keyword evidence="12" id="KW-0677">Repeat</keyword>
<dbReference type="PROSITE" id="PS00079">
    <property type="entry name" value="MULTICOPPER_OXIDASE1"/>
    <property type="match status" value="1"/>
</dbReference>
<keyword evidence="25" id="KW-1185">Reference proteome</keyword>
<organism evidence="24 25">
    <name type="scientific">Heyndrickxia acidicola</name>
    <dbReference type="NCBI Taxonomy" id="209389"/>
    <lineage>
        <taxon>Bacteria</taxon>
        <taxon>Bacillati</taxon>
        <taxon>Bacillota</taxon>
        <taxon>Bacilli</taxon>
        <taxon>Bacillales</taxon>
        <taxon>Bacillaceae</taxon>
        <taxon>Heyndrickxia</taxon>
    </lineage>
</organism>
<evidence type="ECO:0000256" key="1">
    <source>
        <dbReference type="ARBA" id="ARBA00001960"/>
    </source>
</evidence>
<dbReference type="Pfam" id="PF00394">
    <property type="entry name" value="Cu-oxidase"/>
    <property type="match status" value="1"/>
</dbReference>
<keyword evidence="20" id="KW-0812">Transmembrane</keyword>
<reference evidence="24 25" key="1">
    <citation type="submission" date="2023-03" db="EMBL/GenBank/DDBJ databases">
        <title>Bacillus Genome Sequencing.</title>
        <authorList>
            <person name="Dunlap C."/>
        </authorList>
    </citation>
    <scope>NUCLEOTIDE SEQUENCE [LARGE SCALE GENOMIC DNA]</scope>
    <source>
        <strain evidence="24 25">B-23453</strain>
    </source>
</reference>
<evidence type="ECO:0000256" key="6">
    <source>
        <dbReference type="ARBA" id="ARBA00010609"/>
    </source>
</evidence>
<dbReference type="InterPro" id="IPR045087">
    <property type="entry name" value="Cu-oxidase_fam"/>
</dbReference>
<evidence type="ECO:0000256" key="13">
    <source>
        <dbReference type="ARBA" id="ARBA00022764"/>
    </source>
</evidence>
<comment type="subcellular location">
    <subcellularLocation>
        <location evidence="4">Periplasm</location>
    </subcellularLocation>
</comment>
<evidence type="ECO:0000256" key="19">
    <source>
        <dbReference type="ARBA" id="ARBA00049340"/>
    </source>
</evidence>
<dbReference type="EMBL" id="JARMAB010000003">
    <property type="protein sequence ID" value="MED1201833.1"/>
    <property type="molecule type" value="Genomic_DNA"/>
</dbReference>
<dbReference type="RefSeq" id="WP_066268509.1">
    <property type="nucleotide sequence ID" value="NZ_JARMAB010000003.1"/>
</dbReference>
<dbReference type="SUPFAM" id="SSF49503">
    <property type="entry name" value="Cupredoxins"/>
    <property type="match status" value="3"/>
</dbReference>
<evidence type="ECO:0000256" key="17">
    <source>
        <dbReference type="ARBA" id="ARBA00023063"/>
    </source>
</evidence>
<keyword evidence="10" id="KW-0285">Flavoprotein</keyword>
<dbReference type="PROSITE" id="PS00080">
    <property type="entry name" value="MULTICOPPER_OXIDASE2"/>
    <property type="match status" value="1"/>
</dbReference>
<comment type="cofactor">
    <cofactor evidence="3">
        <name>FAD</name>
        <dbReference type="ChEBI" id="CHEBI:57692"/>
    </cofactor>
</comment>
<evidence type="ECO:0000256" key="2">
    <source>
        <dbReference type="ARBA" id="ARBA00001973"/>
    </source>
</evidence>
<keyword evidence="15" id="KW-0560">Oxidoreductase</keyword>
<dbReference type="Pfam" id="PF07731">
    <property type="entry name" value="Cu-oxidase_2"/>
    <property type="match status" value="1"/>
</dbReference>
<keyword evidence="14" id="KW-0274">FAD</keyword>
<dbReference type="PANTHER" id="PTHR11709:SF394">
    <property type="entry name" value="FI03373P-RELATED"/>
    <property type="match status" value="1"/>
</dbReference>
<dbReference type="PANTHER" id="PTHR11709">
    <property type="entry name" value="MULTI-COPPER OXIDASE"/>
    <property type="match status" value="1"/>
</dbReference>
<evidence type="ECO:0000313" key="25">
    <source>
        <dbReference type="Proteomes" id="UP001341444"/>
    </source>
</evidence>
<comment type="caution">
    <text evidence="24">The sequence shown here is derived from an EMBL/GenBank/DDBJ whole genome shotgun (WGS) entry which is preliminary data.</text>
</comment>
<keyword evidence="20" id="KW-1133">Transmembrane helix</keyword>
<evidence type="ECO:0000256" key="20">
    <source>
        <dbReference type="SAM" id="Phobius"/>
    </source>
</evidence>
<feature type="domain" description="Plastocyanin-like" evidence="23">
    <location>
        <begin position="78"/>
        <end position="189"/>
    </location>
</feature>
<evidence type="ECO:0000256" key="18">
    <source>
        <dbReference type="ARBA" id="ARBA00032356"/>
    </source>
</evidence>
<dbReference type="InterPro" id="IPR001287">
    <property type="entry name" value="NO2-reductase_Cu"/>
</dbReference>
<evidence type="ECO:0000256" key="11">
    <source>
        <dbReference type="ARBA" id="ARBA00022723"/>
    </source>
</evidence>
<feature type="domain" description="Plastocyanin-like" evidence="22">
    <location>
        <begin position="376"/>
        <end position="483"/>
    </location>
</feature>
<dbReference type="CDD" id="cd04202">
    <property type="entry name" value="CuRO_D2_2dMcoN_like"/>
    <property type="match status" value="1"/>
</dbReference>
<evidence type="ECO:0000259" key="21">
    <source>
        <dbReference type="Pfam" id="PF00394"/>
    </source>
</evidence>
<evidence type="ECO:0000256" key="4">
    <source>
        <dbReference type="ARBA" id="ARBA00004418"/>
    </source>
</evidence>
<dbReference type="EC" id="1.7.2.1" evidence="8"/>
<keyword evidence="16" id="KW-0186">Copper</keyword>
<accession>A0ABU6MAY6</accession>
<comment type="catalytic activity">
    <reaction evidence="19">
        <text>nitric oxide + Fe(III)-[cytochrome c] + H2O = Fe(II)-[cytochrome c] + nitrite + 2 H(+)</text>
        <dbReference type="Rhea" id="RHEA:15233"/>
        <dbReference type="Rhea" id="RHEA-COMP:10350"/>
        <dbReference type="Rhea" id="RHEA-COMP:14399"/>
        <dbReference type="ChEBI" id="CHEBI:15377"/>
        <dbReference type="ChEBI" id="CHEBI:15378"/>
        <dbReference type="ChEBI" id="CHEBI:16301"/>
        <dbReference type="ChEBI" id="CHEBI:16480"/>
        <dbReference type="ChEBI" id="CHEBI:29033"/>
        <dbReference type="ChEBI" id="CHEBI:29034"/>
        <dbReference type="EC" id="1.7.2.1"/>
    </reaction>
</comment>
<keyword evidence="13" id="KW-0574">Periplasm</keyword>
<comment type="similarity">
    <text evidence="6">Belongs to the multicopper oxidase family.</text>
</comment>
<proteinExistence type="inferred from homology"/>
<name>A0ABU6MAY6_9BACI</name>
<feature type="domain" description="Plastocyanin-like" evidence="21">
    <location>
        <begin position="207"/>
        <end position="288"/>
    </location>
</feature>
<dbReference type="InterPro" id="IPR033138">
    <property type="entry name" value="Cu_oxidase_CS"/>
</dbReference>
<comment type="cofactor">
    <cofactor evidence="2">
        <name>Cu(2+)</name>
        <dbReference type="ChEBI" id="CHEBI:29036"/>
    </cofactor>
</comment>
<keyword evidence="20" id="KW-0472">Membrane</keyword>
<gene>
    <name evidence="24" type="ORF">P4T90_01880</name>
</gene>
<protein>
    <recommendedName>
        <fullName evidence="9">Copper-containing nitrite reductase</fullName>
        <ecNumber evidence="8">1.7.2.1</ecNumber>
    </recommendedName>
    <alternativeName>
        <fullName evidence="18">Cu-NIR</fullName>
    </alternativeName>
</protein>
<evidence type="ECO:0000256" key="5">
    <source>
        <dbReference type="ARBA" id="ARBA00005127"/>
    </source>
</evidence>
<evidence type="ECO:0000256" key="16">
    <source>
        <dbReference type="ARBA" id="ARBA00023008"/>
    </source>
</evidence>
<evidence type="ECO:0000256" key="7">
    <source>
        <dbReference type="ARBA" id="ARBA00011233"/>
    </source>
</evidence>
<feature type="transmembrane region" description="Helical" evidence="20">
    <location>
        <begin position="7"/>
        <end position="27"/>
    </location>
</feature>
<comment type="cofactor">
    <cofactor evidence="1">
        <name>Cu(+)</name>
        <dbReference type="ChEBI" id="CHEBI:49552"/>
    </cofactor>
</comment>
<dbReference type="InterPro" id="IPR001117">
    <property type="entry name" value="Cu-oxidase_2nd"/>
</dbReference>
<dbReference type="InterPro" id="IPR002355">
    <property type="entry name" value="Cu_oxidase_Cu_BS"/>
</dbReference>
<dbReference type="InterPro" id="IPR008972">
    <property type="entry name" value="Cupredoxin"/>
</dbReference>
<keyword evidence="11" id="KW-0479">Metal-binding</keyword>
<sequence length="502" mass="55089">MKKWLKRIGIGFACLIMIIGVTVFVMMQMSKFPSSMNMGMGMSGNMNMSNNVKTTSVTSLTQSCTNAPIKKFTLVAENKTIHRAGQKIQGYTFNGASPGPTLVINQGDCLEVHLINHASVGVTIHWHGVNVPNADDGVAGVTQNVVPPKGKFTYRFVVNKPGTYWYHSHQESYKETDGGLFGVLIVNPKVPEVHYDRDYVATLHDWGKTVFTVNDTSDGAHFAAKPGEFVRLRIVNSGDNEHDMTLVGALFKVIAIDANNINKPTDISNKTLPIAPSQRYDIVFQMPKTGVVKLINVDSGAASQFTPDSSAENKMLNATFGSCSIKINTAQVRKWKFFDYSTYGIPVTTADGLSNQTQFNVVDNIILGNSLGFYNGAFTMKFTMNGKTMENLPPLMVKLGDKVKIHFDNPTNIPHAMHLHGHDFIVLDQNGHPMSGSPIYMNTVMVNPHESVDIAFVANNPGLWMLHCHMLGHAYNGMDMAVDYQGVTTPYRVGSASGNFPD</sequence>
<dbReference type="Proteomes" id="UP001341444">
    <property type="component" value="Unassembled WGS sequence"/>
</dbReference>
<dbReference type="PRINTS" id="PR00695">
    <property type="entry name" value="CUNO2RDTASE"/>
</dbReference>
<evidence type="ECO:0000313" key="24">
    <source>
        <dbReference type="EMBL" id="MED1201833.1"/>
    </source>
</evidence>
<keyword evidence="17" id="KW-0534">Nitrate assimilation</keyword>
<evidence type="ECO:0000256" key="12">
    <source>
        <dbReference type="ARBA" id="ARBA00022737"/>
    </source>
</evidence>
<evidence type="ECO:0000256" key="3">
    <source>
        <dbReference type="ARBA" id="ARBA00001974"/>
    </source>
</evidence>
<dbReference type="InterPro" id="IPR011706">
    <property type="entry name" value="Cu-oxidase_C"/>
</dbReference>
<evidence type="ECO:0000256" key="8">
    <source>
        <dbReference type="ARBA" id="ARBA00011882"/>
    </source>
</evidence>
<dbReference type="Pfam" id="PF07732">
    <property type="entry name" value="Cu-oxidase_3"/>
    <property type="match status" value="1"/>
</dbReference>
<comment type="subunit">
    <text evidence="7">Homotrimer.</text>
</comment>
<evidence type="ECO:0000259" key="22">
    <source>
        <dbReference type="Pfam" id="PF07731"/>
    </source>
</evidence>
<evidence type="ECO:0000259" key="23">
    <source>
        <dbReference type="Pfam" id="PF07732"/>
    </source>
</evidence>
<evidence type="ECO:0000256" key="9">
    <source>
        <dbReference type="ARBA" id="ARBA00017290"/>
    </source>
</evidence>
<dbReference type="InterPro" id="IPR011707">
    <property type="entry name" value="Cu-oxidase-like_N"/>
</dbReference>
<dbReference type="Gene3D" id="2.60.40.420">
    <property type="entry name" value="Cupredoxins - blue copper proteins"/>
    <property type="match status" value="2"/>
</dbReference>
<evidence type="ECO:0000256" key="10">
    <source>
        <dbReference type="ARBA" id="ARBA00022630"/>
    </source>
</evidence>